<dbReference type="AlphaFoldDB" id="A0AAN7BW01"/>
<feature type="transmembrane region" description="Helical" evidence="2">
    <location>
        <begin position="50"/>
        <end position="70"/>
    </location>
</feature>
<gene>
    <name evidence="3" type="ORF">QBC38DRAFT_468463</name>
</gene>
<accession>A0AAN7BW01</accession>
<sequence length="210" mass="23657">MPAKLTQELPSPIPGPKQKQNWVEKHFSNPHKNTWCLTPAPNTSRSISSLLVYTLILLGLIALINGMSGISISGESMSINTAPAGMLVQPLIPSLSSVLEGKKAKGNEAVMDDEEKEKDSWYERDGFVLVRLDDALDMPAGILESDESRGKMVWVMNDDEEKEEKKMEEETKEEEIEIGGEKEIWEEDKCWDRGVLRGIIGYLFGYWKKE</sequence>
<dbReference type="EMBL" id="MU865297">
    <property type="protein sequence ID" value="KAK4230653.1"/>
    <property type="molecule type" value="Genomic_DNA"/>
</dbReference>
<reference evidence="3" key="2">
    <citation type="submission" date="2023-05" db="EMBL/GenBank/DDBJ databases">
        <authorList>
            <consortium name="Lawrence Berkeley National Laboratory"/>
            <person name="Steindorff A."/>
            <person name="Hensen N."/>
            <person name="Bonometti L."/>
            <person name="Westerberg I."/>
            <person name="Brannstrom I.O."/>
            <person name="Guillou S."/>
            <person name="Cros-Aarteil S."/>
            <person name="Calhoun S."/>
            <person name="Haridas S."/>
            <person name="Kuo A."/>
            <person name="Mondo S."/>
            <person name="Pangilinan J."/>
            <person name="Riley R."/>
            <person name="Labutti K."/>
            <person name="Andreopoulos B."/>
            <person name="Lipzen A."/>
            <person name="Chen C."/>
            <person name="Yanf M."/>
            <person name="Daum C."/>
            <person name="Ng V."/>
            <person name="Clum A."/>
            <person name="Ohm R."/>
            <person name="Martin F."/>
            <person name="Silar P."/>
            <person name="Natvig D."/>
            <person name="Lalanne C."/>
            <person name="Gautier V."/>
            <person name="Ament-Velasquez S.L."/>
            <person name="Kruys A."/>
            <person name="Hutchinson M.I."/>
            <person name="Powell A.J."/>
            <person name="Barry K."/>
            <person name="Miller A.N."/>
            <person name="Grigoriev I.V."/>
            <person name="Debuchy R."/>
            <person name="Gladieux P."/>
            <person name="Thoren M.H."/>
            <person name="Johannesson H."/>
        </authorList>
    </citation>
    <scope>NUCLEOTIDE SEQUENCE</scope>
    <source>
        <strain evidence="3">CBS 990.96</strain>
    </source>
</reference>
<reference evidence="3" key="1">
    <citation type="journal article" date="2023" name="Mol. Phylogenet. Evol.">
        <title>Genome-scale phylogeny and comparative genomics of the fungal order Sordariales.</title>
        <authorList>
            <person name="Hensen N."/>
            <person name="Bonometti L."/>
            <person name="Westerberg I."/>
            <person name="Brannstrom I.O."/>
            <person name="Guillou S."/>
            <person name="Cros-Aarteil S."/>
            <person name="Calhoun S."/>
            <person name="Haridas S."/>
            <person name="Kuo A."/>
            <person name="Mondo S."/>
            <person name="Pangilinan J."/>
            <person name="Riley R."/>
            <person name="LaButti K."/>
            <person name="Andreopoulos B."/>
            <person name="Lipzen A."/>
            <person name="Chen C."/>
            <person name="Yan M."/>
            <person name="Daum C."/>
            <person name="Ng V."/>
            <person name="Clum A."/>
            <person name="Steindorff A."/>
            <person name="Ohm R.A."/>
            <person name="Martin F."/>
            <person name="Silar P."/>
            <person name="Natvig D.O."/>
            <person name="Lalanne C."/>
            <person name="Gautier V."/>
            <person name="Ament-Velasquez S.L."/>
            <person name="Kruys A."/>
            <person name="Hutchinson M.I."/>
            <person name="Powell A.J."/>
            <person name="Barry K."/>
            <person name="Miller A.N."/>
            <person name="Grigoriev I.V."/>
            <person name="Debuchy R."/>
            <person name="Gladieux P."/>
            <person name="Hiltunen Thoren M."/>
            <person name="Johannesson H."/>
        </authorList>
    </citation>
    <scope>NUCLEOTIDE SEQUENCE</scope>
    <source>
        <strain evidence="3">CBS 990.96</strain>
    </source>
</reference>
<name>A0AAN7BW01_9PEZI</name>
<evidence type="ECO:0000256" key="2">
    <source>
        <dbReference type="SAM" id="Phobius"/>
    </source>
</evidence>
<comment type="caution">
    <text evidence="3">The sequence shown here is derived from an EMBL/GenBank/DDBJ whole genome shotgun (WGS) entry which is preliminary data.</text>
</comment>
<dbReference type="Proteomes" id="UP001301958">
    <property type="component" value="Unassembled WGS sequence"/>
</dbReference>
<keyword evidence="2" id="KW-1133">Transmembrane helix</keyword>
<keyword evidence="2" id="KW-0812">Transmembrane</keyword>
<protein>
    <submittedName>
        <fullName evidence="3">Uncharacterized protein</fullName>
    </submittedName>
</protein>
<evidence type="ECO:0000313" key="4">
    <source>
        <dbReference type="Proteomes" id="UP001301958"/>
    </source>
</evidence>
<keyword evidence="2" id="KW-0472">Membrane</keyword>
<organism evidence="3 4">
    <name type="scientific">Podospora fimiseda</name>
    <dbReference type="NCBI Taxonomy" id="252190"/>
    <lineage>
        <taxon>Eukaryota</taxon>
        <taxon>Fungi</taxon>
        <taxon>Dikarya</taxon>
        <taxon>Ascomycota</taxon>
        <taxon>Pezizomycotina</taxon>
        <taxon>Sordariomycetes</taxon>
        <taxon>Sordariomycetidae</taxon>
        <taxon>Sordariales</taxon>
        <taxon>Podosporaceae</taxon>
        <taxon>Podospora</taxon>
    </lineage>
</organism>
<evidence type="ECO:0000256" key="1">
    <source>
        <dbReference type="SAM" id="MobiDB-lite"/>
    </source>
</evidence>
<keyword evidence="4" id="KW-1185">Reference proteome</keyword>
<proteinExistence type="predicted"/>
<evidence type="ECO:0000313" key="3">
    <source>
        <dbReference type="EMBL" id="KAK4230653.1"/>
    </source>
</evidence>
<feature type="region of interest" description="Disordered" evidence="1">
    <location>
        <begin position="160"/>
        <end position="179"/>
    </location>
</feature>